<proteinExistence type="predicted"/>
<comment type="caution">
    <text evidence="1">The sequence shown here is derived from an EMBL/GenBank/DDBJ whole genome shotgun (WGS) entry which is preliminary data.</text>
</comment>
<accession>A0ABQ7CVC8</accession>
<dbReference type="Proteomes" id="UP000266723">
    <property type="component" value="Unassembled WGS sequence"/>
</dbReference>
<name>A0ABQ7CVC8_BRACR</name>
<evidence type="ECO:0000313" key="2">
    <source>
        <dbReference type="Proteomes" id="UP000266723"/>
    </source>
</evidence>
<dbReference type="EMBL" id="QGKV02000759">
    <property type="protein sequence ID" value="KAF3564053.1"/>
    <property type="molecule type" value="Genomic_DNA"/>
</dbReference>
<sequence>MNIALRLRTGFQEYEADSDLHLSETRLVDYEARGRQFTAVSRTSCASGTGTWWGRLGTFPKRFRDSGDGKGFWGHVARFWKRF</sequence>
<organism evidence="1 2">
    <name type="scientific">Brassica cretica</name>
    <name type="common">Mustard</name>
    <dbReference type="NCBI Taxonomy" id="69181"/>
    <lineage>
        <taxon>Eukaryota</taxon>
        <taxon>Viridiplantae</taxon>
        <taxon>Streptophyta</taxon>
        <taxon>Embryophyta</taxon>
        <taxon>Tracheophyta</taxon>
        <taxon>Spermatophyta</taxon>
        <taxon>Magnoliopsida</taxon>
        <taxon>eudicotyledons</taxon>
        <taxon>Gunneridae</taxon>
        <taxon>Pentapetalae</taxon>
        <taxon>rosids</taxon>
        <taxon>malvids</taxon>
        <taxon>Brassicales</taxon>
        <taxon>Brassicaceae</taxon>
        <taxon>Brassiceae</taxon>
        <taxon>Brassica</taxon>
    </lineage>
</organism>
<keyword evidence="2" id="KW-1185">Reference proteome</keyword>
<reference evidence="1 2" key="1">
    <citation type="journal article" date="2020" name="BMC Genomics">
        <title>Intraspecific diversification of the crop wild relative Brassica cretica Lam. using demographic model selection.</title>
        <authorList>
            <person name="Kioukis A."/>
            <person name="Michalopoulou V.A."/>
            <person name="Briers L."/>
            <person name="Pirintsos S."/>
            <person name="Studholme D.J."/>
            <person name="Pavlidis P."/>
            <person name="Sarris P.F."/>
        </authorList>
    </citation>
    <scope>NUCLEOTIDE SEQUENCE [LARGE SCALE GENOMIC DNA]</scope>
    <source>
        <strain evidence="2">cv. PFS-1207/04</strain>
    </source>
</reference>
<gene>
    <name evidence="1" type="ORF">DY000_02017426</name>
</gene>
<protein>
    <submittedName>
        <fullName evidence="1">Uncharacterized protein</fullName>
    </submittedName>
</protein>
<evidence type="ECO:0000313" key="1">
    <source>
        <dbReference type="EMBL" id="KAF3564053.1"/>
    </source>
</evidence>